<keyword evidence="2" id="KW-1185">Reference proteome</keyword>
<evidence type="ECO:0000313" key="2">
    <source>
        <dbReference type="Proteomes" id="UP001327957"/>
    </source>
</evidence>
<accession>A0AAV9TNX7</accession>
<organism evidence="1 2">
    <name type="scientific">Colletotrichum tabaci</name>
    <dbReference type="NCBI Taxonomy" id="1209068"/>
    <lineage>
        <taxon>Eukaryota</taxon>
        <taxon>Fungi</taxon>
        <taxon>Dikarya</taxon>
        <taxon>Ascomycota</taxon>
        <taxon>Pezizomycotina</taxon>
        <taxon>Sordariomycetes</taxon>
        <taxon>Hypocreomycetidae</taxon>
        <taxon>Glomerellales</taxon>
        <taxon>Glomerellaceae</taxon>
        <taxon>Colletotrichum</taxon>
        <taxon>Colletotrichum destructivum species complex</taxon>
    </lineage>
</organism>
<dbReference type="Proteomes" id="UP001327957">
    <property type="component" value="Unassembled WGS sequence"/>
</dbReference>
<gene>
    <name evidence="1" type="ORF">QIS74_01246</name>
</gene>
<proteinExistence type="predicted"/>
<evidence type="ECO:0000313" key="1">
    <source>
        <dbReference type="EMBL" id="KAK6225199.1"/>
    </source>
</evidence>
<dbReference type="EMBL" id="JASAOK010000002">
    <property type="protein sequence ID" value="KAK6225199.1"/>
    <property type="molecule type" value="Genomic_DNA"/>
</dbReference>
<sequence length="52" mass="5880">MASSVQQLVWQYGVTVTFFTAVGRLAGEHEHGQEPRTVCNCTCTRECYISKR</sequence>
<name>A0AAV9TNX7_9PEZI</name>
<dbReference type="AlphaFoldDB" id="A0AAV9TNX7"/>
<protein>
    <submittedName>
        <fullName evidence="1">Uncharacterized protein</fullName>
    </submittedName>
</protein>
<reference evidence="1 2" key="1">
    <citation type="submission" date="2023-04" db="EMBL/GenBank/DDBJ databases">
        <title>Colletotrichum tabacum stain YC1 causing leaf anthracnose on Nicotiana tabacum(L.) cv.</title>
        <authorList>
            <person name="Ji Z."/>
            <person name="Wang M."/>
            <person name="Zhang J."/>
            <person name="Wang N."/>
            <person name="Zhou Z."/>
        </authorList>
    </citation>
    <scope>NUCLEOTIDE SEQUENCE [LARGE SCALE GENOMIC DNA]</scope>
    <source>
        <strain evidence="1 2">YC1</strain>
    </source>
</reference>
<comment type="caution">
    <text evidence="1">The sequence shown here is derived from an EMBL/GenBank/DDBJ whole genome shotgun (WGS) entry which is preliminary data.</text>
</comment>